<comment type="caution">
    <text evidence="1">The sequence shown here is derived from an EMBL/GenBank/DDBJ whole genome shotgun (WGS) entry which is preliminary data.</text>
</comment>
<gene>
    <name evidence="1" type="ORF">E0L21_23900</name>
</gene>
<evidence type="ECO:0000313" key="2">
    <source>
        <dbReference type="Proteomes" id="UP000291793"/>
    </source>
</evidence>
<dbReference type="AlphaFoldDB" id="A0A4R0GLV9"/>
<organism evidence="1 2">
    <name type="scientific">Kosakonia quasisacchari</name>
    <dbReference type="NCBI Taxonomy" id="2529380"/>
    <lineage>
        <taxon>Bacteria</taxon>
        <taxon>Pseudomonadati</taxon>
        <taxon>Pseudomonadota</taxon>
        <taxon>Gammaproteobacteria</taxon>
        <taxon>Enterobacterales</taxon>
        <taxon>Enterobacteriaceae</taxon>
        <taxon>Kosakonia</taxon>
    </lineage>
</organism>
<reference evidence="1 2" key="1">
    <citation type="submission" date="2019-02" db="EMBL/GenBank/DDBJ databases">
        <title>The draft genome of Kosakonia quasisacchari strain WCHKQ120001.</title>
        <authorList>
            <person name="Wang C."/>
            <person name="Feng Y."/>
            <person name="Zong Z."/>
        </authorList>
    </citation>
    <scope>NUCLEOTIDE SEQUENCE [LARGE SCALE GENOMIC DNA]</scope>
    <source>
        <strain evidence="1 2">WCHKQ120001</strain>
    </source>
</reference>
<evidence type="ECO:0000313" key="1">
    <source>
        <dbReference type="EMBL" id="TCB96398.1"/>
    </source>
</evidence>
<dbReference type="RefSeq" id="WP_131413723.1">
    <property type="nucleotide sequence ID" value="NZ_SJOP01000038.1"/>
</dbReference>
<proteinExistence type="predicted"/>
<protein>
    <submittedName>
        <fullName evidence="1">Uncharacterized protein</fullName>
    </submittedName>
</protein>
<sequence>MIFEVTRGHIQVKIGDRTVTVQGEMFFPGNDKIGFVLYKGALRFWDAPNQSQVMTGDDIDMVIADIQADFSKGGHTLEIEH</sequence>
<accession>A0A4R0GLV9</accession>
<dbReference type="EMBL" id="SJOP01000038">
    <property type="protein sequence ID" value="TCB96398.1"/>
    <property type="molecule type" value="Genomic_DNA"/>
</dbReference>
<name>A0A4R0GLV9_9ENTR</name>
<dbReference type="Pfam" id="PF15603">
    <property type="entry name" value="Imm74"/>
    <property type="match status" value="1"/>
</dbReference>
<dbReference type="Proteomes" id="UP000291793">
    <property type="component" value="Unassembled WGS sequence"/>
</dbReference>
<dbReference type="OrthoDB" id="6632228at2"/>
<dbReference type="InterPro" id="IPR028148">
    <property type="entry name" value="Imm74"/>
</dbReference>
<keyword evidence="2" id="KW-1185">Reference proteome</keyword>